<dbReference type="Gene3D" id="3.20.20.140">
    <property type="entry name" value="Metal-dependent hydrolases"/>
    <property type="match status" value="1"/>
</dbReference>
<dbReference type="PIRSF" id="PIRSF005902">
    <property type="entry name" value="DNase_TatD"/>
    <property type="match status" value="1"/>
</dbReference>
<protein>
    <submittedName>
        <fullName evidence="5">TatD-related deoxyribonuclease</fullName>
    </submittedName>
</protein>
<dbReference type="GO" id="GO:0046872">
    <property type="term" value="F:metal ion binding"/>
    <property type="evidence" value="ECO:0007669"/>
    <property type="project" value="UniProtKB-KW"/>
</dbReference>
<dbReference type="EMBL" id="BMEV01000026">
    <property type="protein sequence ID" value="GFZ75630.1"/>
    <property type="molecule type" value="Genomic_DNA"/>
</dbReference>
<feature type="binding site" evidence="4">
    <location>
        <position position="9"/>
    </location>
    <ligand>
        <name>a divalent metal cation</name>
        <dbReference type="ChEBI" id="CHEBI:60240"/>
        <label>1</label>
    </ligand>
</feature>
<dbReference type="Proteomes" id="UP000602050">
    <property type="component" value="Unassembled WGS sequence"/>
</dbReference>
<comment type="caution">
    <text evidence="5">The sequence shown here is derived from an EMBL/GenBank/DDBJ whole genome shotgun (WGS) entry which is preliminary data.</text>
</comment>
<evidence type="ECO:0000256" key="1">
    <source>
        <dbReference type="ARBA" id="ARBA00009275"/>
    </source>
</evidence>
<accession>A0A8J2XDZ0</accession>
<feature type="binding site" evidence="4">
    <location>
        <position position="95"/>
    </location>
    <ligand>
        <name>a divalent metal cation</name>
        <dbReference type="ChEBI" id="CHEBI:60240"/>
        <label>1</label>
    </ligand>
</feature>
<evidence type="ECO:0000256" key="3">
    <source>
        <dbReference type="ARBA" id="ARBA00022801"/>
    </source>
</evidence>
<dbReference type="InterPro" id="IPR001130">
    <property type="entry name" value="TatD-like"/>
</dbReference>
<dbReference type="CDD" id="cd01310">
    <property type="entry name" value="TatD_DNAse"/>
    <property type="match status" value="1"/>
</dbReference>
<feature type="binding site" evidence="4">
    <location>
        <position position="207"/>
    </location>
    <ligand>
        <name>a divalent metal cation</name>
        <dbReference type="ChEBI" id="CHEBI:60240"/>
        <label>1</label>
    </ligand>
</feature>
<reference evidence="5" key="1">
    <citation type="journal article" date="2014" name="Int. J. Syst. Evol. Microbiol.">
        <title>Complete genome sequence of Corynebacterium casei LMG S-19264T (=DSM 44701T), isolated from a smear-ripened cheese.</title>
        <authorList>
            <consortium name="US DOE Joint Genome Institute (JGI-PGF)"/>
            <person name="Walter F."/>
            <person name="Albersmeier A."/>
            <person name="Kalinowski J."/>
            <person name="Ruckert C."/>
        </authorList>
    </citation>
    <scope>NUCLEOTIDE SEQUENCE</scope>
    <source>
        <strain evidence="5">CGMCC 1.12360</strain>
    </source>
</reference>
<name>A0A8J2XDZ0_9BACI</name>
<dbReference type="AlphaFoldDB" id="A0A8J2XDZ0"/>
<evidence type="ECO:0000256" key="2">
    <source>
        <dbReference type="ARBA" id="ARBA00022723"/>
    </source>
</evidence>
<dbReference type="Pfam" id="PF01026">
    <property type="entry name" value="TatD_DNase"/>
    <property type="match status" value="1"/>
</dbReference>
<sequence>MQRNIIDAHIHFDHYKENEQQMIVQSMDRWNIKGLITVSQDLPSAEKNLLLAKTYSGIYPAFGYHPEQSLPDETELAAFFDWIAEHEKEMVAIGEVGLPYYMRRDNKQIKLEKYIELLEQFILLAKRYDKPIILHAVYEDTSIVCDLLEKHSVRKAHFHWFKGDEKTVERMLENGYYISFTPDIVYEKEIQALAARYPLEQIMVETDGPWPFAGLFEGKLTEPKMIHESLKMIALIKKMELQQVYHEIYENTLTFFKLKLK</sequence>
<gene>
    <name evidence="5" type="ORF">GCM10010978_16570</name>
</gene>
<feature type="binding site" evidence="4">
    <location>
        <position position="159"/>
    </location>
    <ligand>
        <name>a divalent metal cation</name>
        <dbReference type="ChEBI" id="CHEBI:60240"/>
        <label>2</label>
    </ligand>
</feature>
<dbReference type="GO" id="GO:0016788">
    <property type="term" value="F:hydrolase activity, acting on ester bonds"/>
    <property type="evidence" value="ECO:0007669"/>
    <property type="project" value="InterPro"/>
</dbReference>
<evidence type="ECO:0000313" key="6">
    <source>
        <dbReference type="Proteomes" id="UP000602050"/>
    </source>
</evidence>
<dbReference type="SUPFAM" id="SSF51556">
    <property type="entry name" value="Metallo-dependent hydrolases"/>
    <property type="match status" value="1"/>
</dbReference>
<evidence type="ECO:0000256" key="4">
    <source>
        <dbReference type="PIRSR" id="PIRSR005902-1"/>
    </source>
</evidence>
<dbReference type="InterPro" id="IPR032466">
    <property type="entry name" value="Metal_Hydrolase"/>
</dbReference>
<proteinExistence type="inferred from homology"/>
<keyword evidence="6" id="KW-1185">Reference proteome</keyword>
<evidence type="ECO:0000313" key="5">
    <source>
        <dbReference type="EMBL" id="GFZ75630.1"/>
    </source>
</evidence>
<dbReference type="RefSeq" id="WP_188391923.1">
    <property type="nucleotide sequence ID" value="NZ_BMEV01000026.1"/>
</dbReference>
<dbReference type="PANTHER" id="PTHR46317">
    <property type="entry name" value="HYDROLASE OF PHP SUPERFAMILY-RELATED PROTEIN"/>
    <property type="match status" value="1"/>
</dbReference>
<dbReference type="PANTHER" id="PTHR46317:SF1">
    <property type="entry name" value="HYDROLASE, TATD FAMILY"/>
    <property type="match status" value="1"/>
</dbReference>
<keyword evidence="3" id="KW-0378">Hydrolase</keyword>
<keyword evidence="2 4" id="KW-0479">Metal-binding</keyword>
<organism evidence="5 6">
    <name type="scientific">Compostibacillus humi</name>
    <dbReference type="NCBI Taxonomy" id="1245525"/>
    <lineage>
        <taxon>Bacteria</taxon>
        <taxon>Bacillati</taxon>
        <taxon>Bacillota</taxon>
        <taxon>Bacilli</taxon>
        <taxon>Bacillales</taxon>
        <taxon>Bacillaceae</taxon>
        <taxon>Compostibacillus</taxon>
    </lineage>
</organism>
<reference evidence="5" key="2">
    <citation type="submission" date="2020-09" db="EMBL/GenBank/DDBJ databases">
        <authorList>
            <person name="Sun Q."/>
            <person name="Zhou Y."/>
        </authorList>
    </citation>
    <scope>NUCLEOTIDE SEQUENCE</scope>
    <source>
        <strain evidence="5">CGMCC 1.12360</strain>
    </source>
</reference>
<comment type="similarity">
    <text evidence="1">Belongs to the metallo-dependent hydrolases superfamily. TatD-type hydrolase family.</text>
</comment>
<feature type="binding site" evidence="4">
    <location>
        <position position="11"/>
    </location>
    <ligand>
        <name>a divalent metal cation</name>
        <dbReference type="ChEBI" id="CHEBI:60240"/>
        <label>1</label>
    </ligand>
</feature>
<feature type="binding site" evidence="4">
    <location>
        <position position="135"/>
    </location>
    <ligand>
        <name>a divalent metal cation</name>
        <dbReference type="ChEBI" id="CHEBI:60240"/>
        <label>2</label>
    </ligand>
</feature>